<accession>A0A0N9IAH5</accession>
<dbReference type="STRING" id="860235.AOZ06_46710"/>
<evidence type="ECO:0000256" key="1">
    <source>
        <dbReference type="SAM" id="MobiDB-lite"/>
    </source>
</evidence>
<proteinExistence type="predicted"/>
<organism evidence="2 3">
    <name type="scientific">Kibdelosporangium phytohabitans</name>
    <dbReference type="NCBI Taxonomy" id="860235"/>
    <lineage>
        <taxon>Bacteria</taxon>
        <taxon>Bacillati</taxon>
        <taxon>Actinomycetota</taxon>
        <taxon>Actinomycetes</taxon>
        <taxon>Pseudonocardiales</taxon>
        <taxon>Pseudonocardiaceae</taxon>
        <taxon>Kibdelosporangium</taxon>
    </lineage>
</organism>
<sequence>MGLALLDVADVIRPRVAAYRRDADDDGFLDELPKLPGGDEARDAILSYLDSTAYAASAKSTSPGRGGANAPPSSCP</sequence>
<dbReference type="EMBL" id="CP012752">
    <property type="protein sequence ID" value="ALG13366.1"/>
    <property type="molecule type" value="Genomic_DNA"/>
</dbReference>
<dbReference type="KEGG" id="kphy:AOZ06_46710"/>
<evidence type="ECO:0000313" key="2">
    <source>
        <dbReference type="EMBL" id="ALG13366.1"/>
    </source>
</evidence>
<dbReference type="AlphaFoldDB" id="A0A0N9IAH5"/>
<reference evidence="2 3" key="1">
    <citation type="submission" date="2015-07" db="EMBL/GenBank/DDBJ databases">
        <title>Genome sequencing of Kibdelosporangium phytohabitans.</title>
        <authorList>
            <person name="Qin S."/>
            <person name="Xing K."/>
        </authorList>
    </citation>
    <scope>NUCLEOTIDE SEQUENCE [LARGE SCALE GENOMIC DNA]</scope>
    <source>
        <strain evidence="2 3">KLBMP1111</strain>
    </source>
</reference>
<dbReference type="Proteomes" id="UP000063699">
    <property type="component" value="Chromosome"/>
</dbReference>
<evidence type="ECO:0000313" key="3">
    <source>
        <dbReference type="Proteomes" id="UP000063699"/>
    </source>
</evidence>
<feature type="region of interest" description="Disordered" evidence="1">
    <location>
        <begin position="57"/>
        <end position="76"/>
    </location>
</feature>
<dbReference type="RefSeq" id="WP_054295255.1">
    <property type="nucleotide sequence ID" value="NZ_CP012752.1"/>
</dbReference>
<keyword evidence="3" id="KW-1185">Reference proteome</keyword>
<protein>
    <submittedName>
        <fullName evidence="2">Uncharacterized protein</fullName>
    </submittedName>
</protein>
<name>A0A0N9IAH5_9PSEU</name>
<gene>
    <name evidence="2" type="ORF">AOZ06_46710</name>
</gene>